<sequence length="411" mass="47204">MPQNVLVLNYDDSRGGGVVWTSAKELQDIGFNIFELSLIRTRISTKNFFVDVIRKNTISYILFKLKVYFFNRLFLFINKKKNYCFMSKGKAYVSADDILQKCPFIPDYILIGWYDYFLSPKTIFDLYCKTGTSIIISMIDEFVIAGGCHYPFECTNYMIGCMDCPSLSLNKKIAVRTYKNKMRYWSNMPMHIVATSYDLNRAKLVPYLKNKSMHRLVGTPTIPFVLEKESARKTFNINITDFVIMAAVTNISDKRKGVLELVGALNLLACKIDENKRITLLLLGNGSDLPFIDDRINVILTGYLDKKGLYSAYYACDIFASPSLDDSGPYTVNYSIACGRPVVSFPIGVALDLVIPQKTGYLAKYKNIQDMADGFYEFYRMDKKQLLLYQDNCLSLIDKFRGEHWYSFMLK</sequence>
<comment type="caution">
    <text evidence="1">The sequence shown here is derived from an EMBL/GenBank/DDBJ whole genome shotgun (WGS) entry which is preliminary data.</text>
</comment>
<dbReference type="GO" id="GO:0016757">
    <property type="term" value="F:glycosyltransferase activity"/>
    <property type="evidence" value="ECO:0007669"/>
    <property type="project" value="TreeGrafter"/>
</dbReference>
<proteinExistence type="predicted"/>
<dbReference type="EMBL" id="AGXE01000023">
    <property type="protein sequence ID" value="EIY84720.1"/>
    <property type="molecule type" value="Genomic_DNA"/>
</dbReference>
<evidence type="ECO:0000313" key="2">
    <source>
        <dbReference type="Proteomes" id="UP000003566"/>
    </source>
</evidence>
<dbReference type="PANTHER" id="PTHR45947:SF3">
    <property type="entry name" value="SULFOQUINOVOSYL TRANSFERASE SQD2"/>
    <property type="match status" value="1"/>
</dbReference>
<protein>
    <recommendedName>
        <fullName evidence="3">Glycosyl transferase family 1 domain-containing protein</fullName>
    </recommendedName>
</protein>
<dbReference type="RefSeq" id="WP_008025432.1">
    <property type="nucleotide sequence ID" value="NZ_JAGHEF010000002.1"/>
</dbReference>
<accession>I9AAB9</accession>
<dbReference type="PATRIC" id="fig|997892.3.peg.3987"/>
<gene>
    <name evidence="1" type="ORF">HMPREF1074_03890</name>
</gene>
<dbReference type="Proteomes" id="UP000003566">
    <property type="component" value="Unassembled WGS sequence"/>
</dbReference>
<dbReference type="InterPro" id="IPR050194">
    <property type="entry name" value="Glycosyltransferase_grp1"/>
</dbReference>
<dbReference type="HOGENOM" id="CLU_009583_28_2_10"/>
<dbReference type="PANTHER" id="PTHR45947">
    <property type="entry name" value="SULFOQUINOVOSYL TRANSFERASE SQD2"/>
    <property type="match status" value="1"/>
</dbReference>
<reference evidence="1 2" key="1">
    <citation type="submission" date="2012-02" db="EMBL/GenBank/DDBJ databases">
        <title>The Genome Sequence of Bacteroides xylanisolvens CL03T12C04.</title>
        <authorList>
            <consortium name="The Broad Institute Genome Sequencing Platform"/>
            <person name="Earl A."/>
            <person name="Ward D."/>
            <person name="Feldgarden M."/>
            <person name="Gevers D."/>
            <person name="Zitomersky N.L."/>
            <person name="Coyne M.J."/>
            <person name="Comstock L.E."/>
            <person name="Young S.K."/>
            <person name="Zeng Q."/>
            <person name="Gargeya S."/>
            <person name="Fitzgerald M."/>
            <person name="Haas B."/>
            <person name="Abouelleil A."/>
            <person name="Alvarado L."/>
            <person name="Arachchi H.M."/>
            <person name="Berlin A."/>
            <person name="Chapman S.B."/>
            <person name="Gearin G."/>
            <person name="Goldberg J."/>
            <person name="Griggs A."/>
            <person name="Gujja S."/>
            <person name="Hansen M."/>
            <person name="Heiman D."/>
            <person name="Howarth C."/>
            <person name="Larimer J."/>
            <person name="Lui A."/>
            <person name="MacDonald P.J.P."/>
            <person name="McCowen C."/>
            <person name="Montmayeur A."/>
            <person name="Murphy C."/>
            <person name="Neiman D."/>
            <person name="Pearson M."/>
            <person name="Priest M."/>
            <person name="Roberts A."/>
            <person name="Saif S."/>
            <person name="Shea T."/>
            <person name="Sisk P."/>
            <person name="Stolte C."/>
            <person name="Sykes S."/>
            <person name="Wortman J."/>
            <person name="Nusbaum C."/>
            <person name="Birren B."/>
        </authorList>
    </citation>
    <scope>NUCLEOTIDE SEQUENCE [LARGE SCALE GENOMIC DNA]</scope>
    <source>
        <strain evidence="1 2">CL03T12C04</strain>
    </source>
</reference>
<name>I9AAB9_9BACE</name>
<dbReference type="SUPFAM" id="SSF53756">
    <property type="entry name" value="UDP-Glycosyltransferase/glycogen phosphorylase"/>
    <property type="match status" value="1"/>
</dbReference>
<dbReference type="Pfam" id="PF13692">
    <property type="entry name" value="Glyco_trans_1_4"/>
    <property type="match status" value="1"/>
</dbReference>
<evidence type="ECO:0000313" key="1">
    <source>
        <dbReference type="EMBL" id="EIY84720.1"/>
    </source>
</evidence>
<evidence type="ECO:0008006" key="3">
    <source>
        <dbReference type="Google" id="ProtNLM"/>
    </source>
</evidence>
<dbReference type="AlphaFoldDB" id="I9AAB9"/>
<dbReference type="Gene3D" id="3.40.50.2000">
    <property type="entry name" value="Glycogen Phosphorylase B"/>
    <property type="match status" value="1"/>
</dbReference>
<organism evidence="1 2">
    <name type="scientific">Bacteroides xylanisolvens CL03T12C04</name>
    <dbReference type="NCBI Taxonomy" id="997892"/>
    <lineage>
        <taxon>Bacteria</taxon>
        <taxon>Pseudomonadati</taxon>
        <taxon>Bacteroidota</taxon>
        <taxon>Bacteroidia</taxon>
        <taxon>Bacteroidales</taxon>
        <taxon>Bacteroidaceae</taxon>
        <taxon>Bacteroides</taxon>
    </lineage>
</organism>